<dbReference type="RefSeq" id="WP_183611602.1">
    <property type="nucleotide sequence ID" value="NZ_JACICY010000001.1"/>
</dbReference>
<dbReference type="AlphaFoldDB" id="A0A7W6EUX5"/>
<dbReference type="Pfam" id="PF13810">
    <property type="entry name" value="DUF4185"/>
    <property type="match status" value="1"/>
</dbReference>
<feature type="chain" id="PRO_5031033581" description="DUF4185 domain-containing protein" evidence="1">
    <location>
        <begin position="23"/>
        <end position="438"/>
    </location>
</feature>
<dbReference type="EMBL" id="JACICY010000001">
    <property type="protein sequence ID" value="MBB3859355.1"/>
    <property type="molecule type" value="Genomic_DNA"/>
</dbReference>
<evidence type="ECO:0000313" key="3">
    <source>
        <dbReference type="EMBL" id="MBB3859355.1"/>
    </source>
</evidence>
<evidence type="ECO:0000313" key="4">
    <source>
        <dbReference type="Proteomes" id="UP000562395"/>
    </source>
</evidence>
<accession>A0A7W6EUX5</accession>
<organism evidence="3 4">
    <name type="scientific">Novosphingobium hassiacum</name>
    <dbReference type="NCBI Taxonomy" id="173676"/>
    <lineage>
        <taxon>Bacteria</taxon>
        <taxon>Pseudomonadati</taxon>
        <taxon>Pseudomonadota</taxon>
        <taxon>Alphaproteobacteria</taxon>
        <taxon>Sphingomonadales</taxon>
        <taxon>Sphingomonadaceae</taxon>
        <taxon>Novosphingobium</taxon>
    </lineage>
</organism>
<name>A0A7W6EUX5_9SPHN</name>
<feature type="domain" description="DUF4185" evidence="2">
    <location>
        <begin position="128"/>
        <end position="276"/>
    </location>
</feature>
<proteinExistence type="predicted"/>
<dbReference type="InterPro" id="IPR025442">
    <property type="entry name" value="DUF4185"/>
</dbReference>
<keyword evidence="4" id="KW-1185">Reference proteome</keyword>
<dbReference type="InterPro" id="IPR006311">
    <property type="entry name" value="TAT_signal"/>
</dbReference>
<protein>
    <recommendedName>
        <fullName evidence="2">DUF4185 domain-containing protein</fullName>
    </recommendedName>
</protein>
<reference evidence="3 4" key="1">
    <citation type="submission" date="2020-08" db="EMBL/GenBank/DDBJ databases">
        <title>Genomic Encyclopedia of Type Strains, Phase IV (KMG-IV): sequencing the most valuable type-strain genomes for metagenomic binning, comparative biology and taxonomic classification.</title>
        <authorList>
            <person name="Goeker M."/>
        </authorList>
    </citation>
    <scope>NUCLEOTIDE SEQUENCE [LARGE SCALE GENOMIC DNA]</scope>
    <source>
        <strain evidence="3 4">DSM 14552</strain>
    </source>
</reference>
<feature type="signal peptide" evidence="1">
    <location>
        <begin position="1"/>
        <end position="22"/>
    </location>
</feature>
<dbReference type="PROSITE" id="PS51318">
    <property type="entry name" value="TAT"/>
    <property type="match status" value="1"/>
</dbReference>
<comment type="caution">
    <text evidence="3">The sequence shown here is derived from an EMBL/GenBank/DDBJ whole genome shotgun (WGS) entry which is preliminary data.</text>
</comment>
<keyword evidence="1" id="KW-0732">Signal</keyword>
<gene>
    <name evidence="3" type="ORF">GGQ88_000595</name>
</gene>
<dbReference type="Proteomes" id="UP000562395">
    <property type="component" value="Unassembled WGS sequence"/>
</dbReference>
<sequence length="438" mass="48069">MTPTRRELLATALVSTVAAASAGTVFARAQARKPAQVMSATRRDETIRNLGGLGDGYKMTLRPDGSQLIVVNDSPGWVEPPKAFYSTRIWQMGGGPAAPTFAALPGYPDLNRSERPPEAPHYYGHGVVQIGNAIYQFLGTLDHAEDRPRRWTGAKLIMSTDGGATWRNQNGSTPVVWEEWKEQTRDTLVFFEPDGCFSLLSIAQYGRGRTGPDGYVYVYGLNGSVDGRMNELVLFRAQPQDLTDRKAYRYFAGHDGAGRPRWSADITARKPVHTFPLGWVNSVNLFPGDLVVEAWLPSVVYNAPLGLYMMSSAGIGVGPDGTEFGKPGYLGLWVSEQPTGSWRQIHEDTAWTPGGDPLSRAYAPQIAPGWIAPDGRSFWLVWPDLKGIREFGASEAAVEAELAKATTPEERTVIETGVVRRFMPGFSFNMQRIDLTIA</sequence>
<evidence type="ECO:0000256" key="1">
    <source>
        <dbReference type="SAM" id="SignalP"/>
    </source>
</evidence>
<evidence type="ECO:0000259" key="2">
    <source>
        <dbReference type="Pfam" id="PF13810"/>
    </source>
</evidence>